<name>A0AAN7NDT9_MYCAM</name>
<keyword evidence="2" id="KW-1133">Transmembrane helix</keyword>
<evidence type="ECO:0000313" key="3">
    <source>
        <dbReference type="EMBL" id="KAK4808613.1"/>
    </source>
</evidence>
<feature type="transmembrane region" description="Helical" evidence="2">
    <location>
        <begin position="123"/>
        <end position="144"/>
    </location>
</feature>
<evidence type="ECO:0000313" key="4">
    <source>
        <dbReference type="Proteomes" id="UP001333110"/>
    </source>
</evidence>
<proteinExistence type="predicted"/>
<keyword evidence="4" id="KW-1185">Reference proteome</keyword>
<sequence length="145" mass="15381">MFFIIIIIFIAITFLIMIFHVCRKLCHDPAPPPPYRDAQGPVPPPPYRDPQGPVPPPLAPMPALPSLPGGAIPVGLEPPRYSEVGPTRQWVPGTRLSLAWGDRVGDGVVGAGERGGGCCRYRVVGAGAMGWWVLLYGVMGAGAMG</sequence>
<comment type="caution">
    <text evidence="3">The sequence shown here is derived from an EMBL/GenBank/DDBJ whole genome shotgun (WGS) entry which is preliminary data.</text>
</comment>
<accession>A0AAN7NDT9</accession>
<protein>
    <submittedName>
        <fullName evidence="3">Uncharacterized protein</fullName>
    </submittedName>
</protein>
<gene>
    <name evidence="3" type="ORF">QYF61_012683</name>
</gene>
<dbReference type="EMBL" id="JAUNZN010000024">
    <property type="protein sequence ID" value="KAK4808613.1"/>
    <property type="molecule type" value="Genomic_DNA"/>
</dbReference>
<evidence type="ECO:0000256" key="1">
    <source>
        <dbReference type="SAM" id="MobiDB-lite"/>
    </source>
</evidence>
<reference evidence="3 4" key="1">
    <citation type="journal article" date="2023" name="J. Hered.">
        <title>Chromosome-level genome of the wood stork (Mycteria americana) provides insight into avian chromosome evolution.</title>
        <authorList>
            <person name="Flamio R. Jr."/>
            <person name="Ramstad K.M."/>
        </authorList>
    </citation>
    <scope>NUCLEOTIDE SEQUENCE [LARGE SCALE GENOMIC DNA]</scope>
    <source>
        <strain evidence="3">JAX WOST 10</strain>
    </source>
</reference>
<keyword evidence="2" id="KW-0812">Transmembrane</keyword>
<dbReference type="Proteomes" id="UP001333110">
    <property type="component" value="Unassembled WGS sequence"/>
</dbReference>
<organism evidence="3 4">
    <name type="scientific">Mycteria americana</name>
    <name type="common">Wood stork</name>
    <dbReference type="NCBI Taxonomy" id="33587"/>
    <lineage>
        <taxon>Eukaryota</taxon>
        <taxon>Metazoa</taxon>
        <taxon>Chordata</taxon>
        <taxon>Craniata</taxon>
        <taxon>Vertebrata</taxon>
        <taxon>Euteleostomi</taxon>
        <taxon>Archelosauria</taxon>
        <taxon>Archosauria</taxon>
        <taxon>Dinosauria</taxon>
        <taxon>Saurischia</taxon>
        <taxon>Theropoda</taxon>
        <taxon>Coelurosauria</taxon>
        <taxon>Aves</taxon>
        <taxon>Neognathae</taxon>
        <taxon>Neoaves</taxon>
        <taxon>Aequornithes</taxon>
        <taxon>Ciconiiformes</taxon>
        <taxon>Ciconiidae</taxon>
        <taxon>Mycteria</taxon>
    </lineage>
</organism>
<feature type="transmembrane region" description="Helical" evidence="2">
    <location>
        <begin position="6"/>
        <end position="26"/>
    </location>
</feature>
<feature type="region of interest" description="Disordered" evidence="1">
    <location>
        <begin position="33"/>
        <end position="59"/>
    </location>
</feature>
<keyword evidence="2" id="KW-0472">Membrane</keyword>
<dbReference type="AlphaFoldDB" id="A0AAN7NDT9"/>
<evidence type="ECO:0000256" key="2">
    <source>
        <dbReference type="SAM" id="Phobius"/>
    </source>
</evidence>